<feature type="repeat" description="Solcar" evidence="9">
    <location>
        <begin position="2"/>
        <end position="88"/>
    </location>
</feature>
<name>R7VE67_CAPTE</name>
<evidence type="ECO:0000256" key="6">
    <source>
        <dbReference type="ARBA" id="ARBA00022989"/>
    </source>
</evidence>
<keyword evidence="8 9" id="KW-0472">Membrane</keyword>
<dbReference type="InterPro" id="IPR023395">
    <property type="entry name" value="MCP_dom_sf"/>
</dbReference>
<dbReference type="HOGENOM" id="CLU_015166_16_3_1"/>
<dbReference type="EnsemblMetazoa" id="CapteT4803">
    <property type="protein sequence ID" value="CapteP4803"/>
    <property type="gene ID" value="CapteG4803"/>
</dbReference>
<feature type="repeat" description="Solcar" evidence="9">
    <location>
        <begin position="101"/>
        <end position="176"/>
    </location>
</feature>
<gene>
    <name evidence="11" type="ORF">CAPTEDRAFT_4803</name>
</gene>
<reference evidence="11 13" key="2">
    <citation type="journal article" date="2013" name="Nature">
        <title>Insights into bilaterian evolution from three spiralian genomes.</title>
        <authorList>
            <person name="Simakov O."/>
            <person name="Marletaz F."/>
            <person name="Cho S.J."/>
            <person name="Edsinger-Gonzales E."/>
            <person name="Havlak P."/>
            <person name="Hellsten U."/>
            <person name="Kuo D.H."/>
            <person name="Larsson T."/>
            <person name="Lv J."/>
            <person name="Arendt D."/>
            <person name="Savage R."/>
            <person name="Osoegawa K."/>
            <person name="de Jong P."/>
            <person name="Grimwood J."/>
            <person name="Chapman J.A."/>
            <person name="Shapiro H."/>
            <person name="Aerts A."/>
            <person name="Otillar R.P."/>
            <person name="Terry A.Y."/>
            <person name="Boore J.L."/>
            <person name="Grigoriev I.V."/>
            <person name="Lindberg D.R."/>
            <person name="Seaver E.C."/>
            <person name="Weisblat D.A."/>
            <person name="Putnam N.H."/>
            <person name="Rokhsar D.S."/>
        </authorList>
    </citation>
    <scope>NUCLEOTIDE SEQUENCE</scope>
    <source>
        <strain evidence="11 13">I ESC-2004</strain>
    </source>
</reference>
<evidence type="ECO:0000313" key="12">
    <source>
        <dbReference type="EnsemblMetazoa" id="CapteP4803"/>
    </source>
</evidence>
<comment type="subcellular location">
    <subcellularLocation>
        <location evidence="1">Mitochondrion membrane</location>
        <topology evidence="1">Multi-pass membrane protein</topology>
    </subcellularLocation>
</comment>
<dbReference type="InterPro" id="IPR050567">
    <property type="entry name" value="Mitochondrial_Carrier"/>
</dbReference>
<feature type="repeat" description="Solcar" evidence="9">
    <location>
        <begin position="186"/>
        <end position="271"/>
    </location>
</feature>
<dbReference type="PANTHER" id="PTHR45624">
    <property type="entry name" value="MITOCHONDRIAL BASIC AMINO ACIDS TRANSPORTER-RELATED"/>
    <property type="match status" value="1"/>
</dbReference>
<dbReference type="GO" id="GO:1990575">
    <property type="term" value="P:mitochondrial L-ornithine transmembrane transport"/>
    <property type="evidence" value="ECO:0007669"/>
    <property type="project" value="TreeGrafter"/>
</dbReference>
<keyword evidence="5" id="KW-0677">Repeat</keyword>
<keyword evidence="6" id="KW-1133">Transmembrane helix</keyword>
<evidence type="ECO:0000256" key="3">
    <source>
        <dbReference type="ARBA" id="ARBA00022448"/>
    </source>
</evidence>
<dbReference type="PROSITE" id="PS51257">
    <property type="entry name" value="PROKAR_LIPOPROTEIN"/>
    <property type="match status" value="1"/>
</dbReference>
<evidence type="ECO:0000256" key="5">
    <source>
        <dbReference type="ARBA" id="ARBA00022737"/>
    </source>
</evidence>
<dbReference type="PROSITE" id="PS50920">
    <property type="entry name" value="SOLCAR"/>
    <property type="match status" value="3"/>
</dbReference>
<dbReference type="SUPFAM" id="SSF103506">
    <property type="entry name" value="Mitochondrial carrier"/>
    <property type="match status" value="1"/>
</dbReference>
<sequence length="275" mass="30388">MKLSKLLIYNPLAAGCTATYLTHWLDTVKVKMQTLPEVYTKAGPVYCLKDTIRHEGFRGLYQGAVPAVMGQTARTAVVFFSYELCEEMVCSFSGQTHFYKLTLWQHACAGAMTGVVASFVLCPLELVKTFSSFSMVREIFRVEGVRGLYRGLPGIWVKEVPGSFIYFGSYEAAKNLARSVSGTNHLNSRTVFVCGVFAGLCFCVTHPIESVKTRVQVMSAVSETGGFLRTSIHILRNEGIRPLCCGLKASAARACLYSGIQLVTYESLRDCFTDR</sequence>
<keyword evidence="4 9" id="KW-0812">Transmembrane</keyword>
<dbReference type="EMBL" id="AMQN01017215">
    <property type="status" value="NOT_ANNOTATED_CDS"/>
    <property type="molecule type" value="Genomic_DNA"/>
</dbReference>
<keyword evidence="13" id="KW-1185">Reference proteome</keyword>
<keyword evidence="7" id="KW-0496">Mitochondrion</keyword>
<dbReference type="EMBL" id="KB292859">
    <property type="protein sequence ID" value="ELU16862.1"/>
    <property type="molecule type" value="Genomic_DNA"/>
</dbReference>
<dbReference type="GO" id="GO:0031966">
    <property type="term" value="C:mitochondrial membrane"/>
    <property type="evidence" value="ECO:0007669"/>
    <property type="project" value="UniProtKB-SubCell"/>
</dbReference>
<evidence type="ECO:0000313" key="13">
    <source>
        <dbReference type="Proteomes" id="UP000014760"/>
    </source>
</evidence>
<protein>
    <recommendedName>
        <fullName evidence="14">Mitochondrial carrier protein</fullName>
    </recommendedName>
</protein>
<dbReference type="InterPro" id="IPR018108">
    <property type="entry name" value="MCP_transmembrane"/>
</dbReference>
<accession>R7VE67</accession>
<organism evidence="11">
    <name type="scientific">Capitella teleta</name>
    <name type="common">Polychaete worm</name>
    <dbReference type="NCBI Taxonomy" id="283909"/>
    <lineage>
        <taxon>Eukaryota</taxon>
        <taxon>Metazoa</taxon>
        <taxon>Spiralia</taxon>
        <taxon>Lophotrochozoa</taxon>
        <taxon>Annelida</taxon>
        <taxon>Polychaeta</taxon>
        <taxon>Sedentaria</taxon>
        <taxon>Scolecida</taxon>
        <taxon>Capitellidae</taxon>
        <taxon>Capitella</taxon>
    </lineage>
</organism>
<evidence type="ECO:0000256" key="1">
    <source>
        <dbReference type="ARBA" id="ARBA00004225"/>
    </source>
</evidence>
<dbReference type="Gene3D" id="1.50.40.10">
    <property type="entry name" value="Mitochondrial carrier domain"/>
    <property type="match status" value="2"/>
</dbReference>
<evidence type="ECO:0000256" key="8">
    <source>
        <dbReference type="ARBA" id="ARBA00023136"/>
    </source>
</evidence>
<evidence type="ECO:0000256" key="9">
    <source>
        <dbReference type="PROSITE-ProRule" id="PRU00282"/>
    </source>
</evidence>
<reference evidence="13" key="1">
    <citation type="submission" date="2012-12" db="EMBL/GenBank/DDBJ databases">
        <authorList>
            <person name="Hellsten U."/>
            <person name="Grimwood J."/>
            <person name="Chapman J.A."/>
            <person name="Shapiro H."/>
            <person name="Aerts A."/>
            <person name="Otillar R.P."/>
            <person name="Terry A.Y."/>
            <person name="Boore J.L."/>
            <person name="Simakov O."/>
            <person name="Marletaz F."/>
            <person name="Cho S.-J."/>
            <person name="Edsinger-Gonzales E."/>
            <person name="Havlak P."/>
            <person name="Kuo D.-H."/>
            <person name="Larsson T."/>
            <person name="Lv J."/>
            <person name="Arendt D."/>
            <person name="Savage R."/>
            <person name="Osoegawa K."/>
            <person name="de Jong P."/>
            <person name="Lindberg D.R."/>
            <person name="Seaver E.C."/>
            <person name="Weisblat D.A."/>
            <person name="Putnam N.H."/>
            <person name="Grigoriev I.V."/>
            <person name="Rokhsar D.S."/>
        </authorList>
    </citation>
    <scope>NUCLEOTIDE SEQUENCE</scope>
    <source>
        <strain evidence="13">I ESC-2004</strain>
    </source>
</reference>
<evidence type="ECO:0008006" key="14">
    <source>
        <dbReference type="Google" id="ProtNLM"/>
    </source>
</evidence>
<dbReference type="OrthoDB" id="409586at2759"/>
<dbReference type="OMA" id="IGHISFR"/>
<evidence type="ECO:0000256" key="2">
    <source>
        <dbReference type="ARBA" id="ARBA00006375"/>
    </source>
</evidence>
<proteinExistence type="inferred from homology"/>
<dbReference type="PANTHER" id="PTHR45624:SF12">
    <property type="entry name" value="MITOCHONDRIAL ORNITHINE TRANSPORTER 1"/>
    <property type="match status" value="1"/>
</dbReference>
<dbReference type="Pfam" id="PF00153">
    <property type="entry name" value="Mito_carr"/>
    <property type="match status" value="3"/>
</dbReference>
<dbReference type="AlphaFoldDB" id="R7VE67"/>
<evidence type="ECO:0000256" key="4">
    <source>
        <dbReference type="ARBA" id="ARBA00022692"/>
    </source>
</evidence>
<keyword evidence="3 10" id="KW-0813">Transport</keyword>
<evidence type="ECO:0000256" key="10">
    <source>
        <dbReference type="RuleBase" id="RU000488"/>
    </source>
</evidence>
<reference evidence="12" key="3">
    <citation type="submission" date="2015-06" db="UniProtKB">
        <authorList>
            <consortium name="EnsemblMetazoa"/>
        </authorList>
    </citation>
    <scope>IDENTIFICATION</scope>
</reference>
<comment type="similarity">
    <text evidence="2 10">Belongs to the mitochondrial carrier (TC 2.A.29) family.</text>
</comment>
<evidence type="ECO:0000256" key="7">
    <source>
        <dbReference type="ARBA" id="ARBA00023128"/>
    </source>
</evidence>
<dbReference type="Proteomes" id="UP000014760">
    <property type="component" value="Unassembled WGS sequence"/>
</dbReference>
<dbReference type="GO" id="GO:0000064">
    <property type="term" value="F:L-ornithine transmembrane transporter activity"/>
    <property type="evidence" value="ECO:0007669"/>
    <property type="project" value="TreeGrafter"/>
</dbReference>
<evidence type="ECO:0000313" key="11">
    <source>
        <dbReference type="EMBL" id="ELU16862.1"/>
    </source>
</evidence>